<dbReference type="Proteomes" id="UP001157006">
    <property type="component" value="Chromosome 1S"/>
</dbReference>
<evidence type="ECO:0000313" key="2">
    <source>
        <dbReference type="EMBL" id="CAI8593384.1"/>
    </source>
</evidence>
<gene>
    <name evidence="2" type="ORF">VFH_I089040</name>
</gene>
<dbReference type="AlphaFoldDB" id="A0AAV0Z4Z5"/>
<name>A0AAV0Z4Z5_VICFA</name>
<dbReference type="EMBL" id="OX451735">
    <property type="protein sequence ID" value="CAI8593384.1"/>
    <property type="molecule type" value="Genomic_DNA"/>
</dbReference>
<organism evidence="2 3">
    <name type="scientific">Vicia faba</name>
    <name type="common">Broad bean</name>
    <name type="synonym">Faba vulgaris</name>
    <dbReference type="NCBI Taxonomy" id="3906"/>
    <lineage>
        <taxon>Eukaryota</taxon>
        <taxon>Viridiplantae</taxon>
        <taxon>Streptophyta</taxon>
        <taxon>Embryophyta</taxon>
        <taxon>Tracheophyta</taxon>
        <taxon>Spermatophyta</taxon>
        <taxon>Magnoliopsida</taxon>
        <taxon>eudicotyledons</taxon>
        <taxon>Gunneridae</taxon>
        <taxon>Pentapetalae</taxon>
        <taxon>rosids</taxon>
        <taxon>fabids</taxon>
        <taxon>Fabales</taxon>
        <taxon>Fabaceae</taxon>
        <taxon>Papilionoideae</taxon>
        <taxon>50 kb inversion clade</taxon>
        <taxon>NPAAA clade</taxon>
        <taxon>Hologalegina</taxon>
        <taxon>IRL clade</taxon>
        <taxon>Fabeae</taxon>
        <taxon>Vicia</taxon>
    </lineage>
</organism>
<feature type="region of interest" description="Disordered" evidence="1">
    <location>
        <begin position="32"/>
        <end position="55"/>
    </location>
</feature>
<keyword evidence="3" id="KW-1185">Reference proteome</keyword>
<protein>
    <submittedName>
        <fullName evidence="2">Uncharacterized protein</fullName>
    </submittedName>
</protein>
<sequence>MPWAAASSNSEAQLNHADPRFLLLHREKRIKQNNYKKRERDEGSKDSVLHSASSTISHHQHASVLLRFQPPAFDFPQNQIQTNKRKSQKKRGIFTYRRVVRCIIESKEIKIVEIDSPKFLKNRECLQRELKEIFLDGDSSQGCEEGRHQRFGWLGSELVAVE</sequence>
<reference evidence="2 3" key="1">
    <citation type="submission" date="2023-01" db="EMBL/GenBank/DDBJ databases">
        <authorList>
            <person name="Kreplak J."/>
        </authorList>
    </citation>
    <scope>NUCLEOTIDE SEQUENCE [LARGE SCALE GENOMIC DNA]</scope>
</reference>
<evidence type="ECO:0000313" key="3">
    <source>
        <dbReference type="Proteomes" id="UP001157006"/>
    </source>
</evidence>
<accession>A0AAV0Z4Z5</accession>
<evidence type="ECO:0000256" key="1">
    <source>
        <dbReference type="SAM" id="MobiDB-lite"/>
    </source>
</evidence>
<feature type="compositionally biased region" description="Basic and acidic residues" evidence="1">
    <location>
        <begin position="36"/>
        <end position="48"/>
    </location>
</feature>
<proteinExistence type="predicted"/>